<evidence type="ECO:0000313" key="8">
    <source>
        <dbReference type="EMBL" id="GID11475.1"/>
    </source>
</evidence>
<evidence type="ECO:0000256" key="4">
    <source>
        <dbReference type="ARBA" id="ARBA00023136"/>
    </source>
</evidence>
<evidence type="ECO:0000313" key="9">
    <source>
        <dbReference type="Proteomes" id="UP000612808"/>
    </source>
</evidence>
<feature type="transmembrane region" description="Helical" evidence="6">
    <location>
        <begin position="145"/>
        <end position="167"/>
    </location>
</feature>
<dbReference type="Pfam" id="PF01061">
    <property type="entry name" value="ABC2_membrane"/>
    <property type="match status" value="1"/>
</dbReference>
<evidence type="ECO:0000256" key="3">
    <source>
        <dbReference type="ARBA" id="ARBA00022989"/>
    </source>
</evidence>
<dbReference type="RefSeq" id="WP_203657464.1">
    <property type="nucleotide sequence ID" value="NZ_BAAAZM010000006.1"/>
</dbReference>
<keyword evidence="4 6" id="KW-0472">Membrane</keyword>
<keyword evidence="3 6" id="KW-1133">Transmembrane helix</keyword>
<organism evidence="8 9">
    <name type="scientific">Actinocatenispora rupis</name>
    <dbReference type="NCBI Taxonomy" id="519421"/>
    <lineage>
        <taxon>Bacteria</taxon>
        <taxon>Bacillati</taxon>
        <taxon>Actinomycetota</taxon>
        <taxon>Actinomycetes</taxon>
        <taxon>Micromonosporales</taxon>
        <taxon>Micromonosporaceae</taxon>
        <taxon>Actinocatenispora</taxon>
    </lineage>
</organism>
<gene>
    <name evidence="8" type="ORF">Aru02nite_23640</name>
</gene>
<dbReference type="InterPro" id="IPR000412">
    <property type="entry name" value="ABC_2_transport"/>
</dbReference>
<keyword evidence="6" id="KW-0813">Transport</keyword>
<evidence type="ECO:0000256" key="5">
    <source>
        <dbReference type="ARBA" id="ARBA00023251"/>
    </source>
</evidence>
<dbReference type="Proteomes" id="UP000612808">
    <property type="component" value="Unassembled WGS sequence"/>
</dbReference>
<dbReference type="GO" id="GO:0043190">
    <property type="term" value="C:ATP-binding cassette (ABC) transporter complex"/>
    <property type="evidence" value="ECO:0007669"/>
    <property type="project" value="InterPro"/>
</dbReference>
<feature type="transmembrane region" description="Helical" evidence="6">
    <location>
        <begin position="179"/>
        <end position="198"/>
    </location>
</feature>
<evidence type="ECO:0000256" key="6">
    <source>
        <dbReference type="RuleBase" id="RU361157"/>
    </source>
</evidence>
<dbReference type="PROSITE" id="PS51012">
    <property type="entry name" value="ABC_TM2"/>
    <property type="match status" value="1"/>
</dbReference>
<dbReference type="PANTHER" id="PTHR43229:SF2">
    <property type="entry name" value="NODULATION PROTEIN J"/>
    <property type="match status" value="1"/>
</dbReference>
<protein>
    <recommendedName>
        <fullName evidence="6">Transport permease protein</fullName>
    </recommendedName>
</protein>
<reference evidence="8" key="1">
    <citation type="submission" date="2021-01" db="EMBL/GenBank/DDBJ databases">
        <title>Whole genome shotgun sequence of Actinocatenispora rupis NBRC 107355.</title>
        <authorList>
            <person name="Komaki H."/>
            <person name="Tamura T."/>
        </authorList>
    </citation>
    <scope>NUCLEOTIDE SEQUENCE</scope>
    <source>
        <strain evidence="8">NBRC 107355</strain>
    </source>
</reference>
<feature type="domain" description="ABC transmembrane type-2" evidence="7">
    <location>
        <begin position="30"/>
        <end position="259"/>
    </location>
</feature>
<dbReference type="EMBL" id="BOMB01000012">
    <property type="protein sequence ID" value="GID11475.1"/>
    <property type="molecule type" value="Genomic_DNA"/>
</dbReference>
<feature type="transmembrane region" description="Helical" evidence="6">
    <location>
        <begin position="60"/>
        <end position="82"/>
    </location>
</feature>
<feature type="transmembrane region" description="Helical" evidence="6">
    <location>
        <begin position="234"/>
        <end position="253"/>
    </location>
</feature>
<dbReference type="InterPro" id="IPR051784">
    <property type="entry name" value="Nod_factor_ABC_transporter"/>
</dbReference>
<comment type="caution">
    <text evidence="8">The sequence shown here is derived from an EMBL/GenBank/DDBJ whole genome shotgun (WGS) entry which is preliminary data.</text>
</comment>
<keyword evidence="2 6" id="KW-0812">Transmembrane</keyword>
<dbReference type="AlphaFoldDB" id="A0A8J3IZ42"/>
<proteinExistence type="inferred from homology"/>
<dbReference type="PRINTS" id="PR00164">
    <property type="entry name" value="ABC2TRNSPORT"/>
</dbReference>
<keyword evidence="5" id="KW-0046">Antibiotic resistance</keyword>
<feature type="transmembrane region" description="Helical" evidence="6">
    <location>
        <begin position="112"/>
        <end position="139"/>
    </location>
</feature>
<feature type="transmembrane region" description="Helical" evidence="6">
    <location>
        <begin position="32"/>
        <end position="54"/>
    </location>
</feature>
<dbReference type="PANTHER" id="PTHR43229">
    <property type="entry name" value="NODULATION PROTEIN J"/>
    <property type="match status" value="1"/>
</dbReference>
<dbReference type="GO" id="GO:0046677">
    <property type="term" value="P:response to antibiotic"/>
    <property type="evidence" value="ECO:0007669"/>
    <property type="project" value="UniProtKB-KW"/>
</dbReference>
<dbReference type="GO" id="GO:0140359">
    <property type="term" value="F:ABC-type transporter activity"/>
    <property type="evidence" value="ECO:0007669"/>
    <property type="project" value="InterPro"/>
</dbReference>
<dbReference type="InterPro" id="IPR013525">
    <property type="entry name" value="ABC2_TM"/>
</dbReference>
<dbReference type="InterPro" id="IPR047817">
    <property type="entry name" value="ABC2_TM_bact-type"/>
</dbReference>
<accession>A0A8J3IZ42</accession>
<evidence type="ECO:0000256" key="1">
    <source>
        <dbReference type="ARBA" id="ARBA00004141"/>
    </source>
</evidence>
<comment type="subcellular location">
    <subcellularLocation>
        <location evidence="6">Cell membrane</location>
        <topology evidence="6">Multi-pass membrane protein</topology>
    </subcellularLocation>
    <subcellularLocation>
        <location evidence="1">Membrane</location>
        <topology evidence="1">Multi-pass membrane protein</topology>
    </subcellularLocation>
</comment>
<dbReference type="PIRSF" id="PIRSF006648">
    <property type="entry name" value="DrrB"/>
    <property type="match status" value="1"/>
</dbReference>
<keyword evidence="6" id="KW-1003">Cell membrane</keyword>
<comment type="similarity">
    <text evidence="6">Belongs to the ABC-2 integral membrane protein family.</text>
</comment>
<evidence type="ECO:0000259" key="7">
    <source>
        <dbReference type="PROSITE" id="PS51012"/>
    </source>
</evidence>
<sequence>MATTVRAVPRGRAAHVLAYHLVGYRRTWRATVFSSFLLPVIYLAGIGLGVGGYVDRGHHLGVAYLSFLAPGVLATTALTIGVEESTYRVFSQFEWDRTYEAMLATPLRVVDLLLGQLAFVVFRALVAVVVFLAVMAAFGTVHSPWAVAVVPVGGLIALACAAPTFAFTATQSSAQGFSVLQRFAVIPVQLFSGVFFPVSQLPAPVRPLAYLSPLWHGVELCRGLTLGTLHPWPALGHLAYLAVWAGVGFALAARTFRRRLVV</sequence>
<evidence type="ECO:0000256" key="2">
    <source>
        <dbReference type="ARBA" id="ARBA00022692"/>
    </source>
</evidence>
<keyword evidence="9" id="KW-1185">Reference proteome</keyword>
<name>A0A8J3IZ42_9ACTN</name>